<organism evidence="1 2">
    <name type="scientific">Pontibacter locisalis</name>
    <dbReference type="NCBI Taxonomy" id="1719035"/>
    <lineage>
        <taxon>Bacteria</taxon>
        <taxon>Pseudomonadati</taxon>
        <taxon>Bacteroidota</taxon>
        <taxon>Cytophagia</taxon>
        <taxon>Cytophagales</taxon>
        <taxon>Hymenobacteraceae</taxon>
        <taxon>Pontibacter</taxon>
    </lineage>
</organism>
<evidence type="ECO:0000313" key="2">
    <source>
        <dbReference type="Proteomes" id="UP001597544"/>
    </source>
</evidence>
<dbReference type="EMBL" id="JBHULU010000015">
    <property type="protein sequence ID" value="MFD2514378.1"/>
    <property type="molecule type" value="Genomic_DNA"/>
</dbReference>
<proteinExistence type="predicted"/>
<evidence type="ECO:0000313" key="1">
    <source>
        <dbReference type="EMBL" id="MFD2514378.1"/>
    </source>
</evidence>
<name>A0ABW5ILP9_9BACT</name>
<accession>A0ABW5ILP9</accession>
<keyword evidence="2" id="KW-1185">Reference proteome</keyword>
<protein>
    <recommendedName>
        <fullName evidence="3">Nucleotidyl transferase AbiEii toxin, Type IV TA system</fullName>
    </recommendedName>
</protein>
<dbReference type="RefSeq" id="WP_377506849.1">
    <property type="nucleotide sequence ID" value="NZ_JBHULU010000015.1"/>
</dbReference>
<dbReference type="Proteomes" id="UP001597544">
    <property type="component" value="Unassembled WGS sequence"/>
</dbReference>
<comment type="caution">
    <text evidence="1">The sequence shown here is derived from an EMBL/GenBank/DDBJ whole genome shotgun (WGS) entry which is preliminary data.</text>
</comment>
<sequence>MKQKAGSPLPLPASRAVSKKKLSDSNNDLVYWLSLAPEARLAALEQLRDQYRFLVKMELTHNFQDFLKEISACEVEYLIAGGFAVALYGYPRYTGDIDIWINPTVENAGKVLNVLKKLGYSEEDVNLEDLTTPDVVVQLGYPPNRIDLSTGLAGVDFDECWKNKSVMPFGEVMASFISLDDLKKNKQASARQQDLLDLQNLP</sequence>
<dbReference type="Gene3D" id="3.30.460.40">
    <property type="match status" value="1"/>
</dbReference>
<dbReference type="SUPFAM" id="SSF81301">
    <property type="entry name" value="Nucleotidyltransferase"/>
    <property type="match status" value="1"/>
</dbReference>
<evidence type="ECO:0008006" key="3">
    <source>
        <dbReference type="Google" id="ProtNLM"/>
    </source>
</evidence>
<reference evidence="2" key="1">
    <citation type="journal article" date="2019" name="Int. J. Syst. Evol. Microbiol.">
        <title>The Global Catalogue of Microorganisms (GCM) 10K type strain sequencing project: providing services to taxonomists for standard genome sequencing and annotation.</title>
        <authorList>
            <consortium name="The Broad Institute Genomics Platform"/>
            <consortium name="The Broad Institute Genome Sequencing Center for Infectious Disease"/>
            <person name="Wu L."/>
            <person name="Ma J."/>
        </authorList>
    </citation>
    <scope>NUCLEOTIDE SEQUENCE [LARGE SCALE GENOMIC DNA]</scope>
    <source>
        <strain evidence="2">KCTC 42498</strain>
    </source>
</reference>
<dbReference type="InterPro" id="IPR043519">
    <property type="entry name" value="NT_sf"/>
</dbReference>
<gene>
    <name evidence="1" type="ORF">ACFSRY_10910</name>
</gene>